<comment type="caution">
    <text evidence="9">The sequence shown here is derived from an EMBL/GenBank/DDBJ whole genome shotgun (WGS) entry which is preliminary data.</text>
</comment>
<dbReference type="SUPFAM" id="SSF48264">
    <property type="entry name" value="Cytochrome P450"/>
    <property type="match status" value="1"/>
</dbReference>
<evidence type="ECO:0000256" key="6">
    <source>
        <dbReference type="ARBA" id="ARBA00023033"/>
    </source>
</evidence>
<feature type="region of interest" description="Disordered" evidence="8">
    <location>
        <begin position="189"/>
        <end position="215"/>
    </location>
</feature>
<keyword evidence="10" id="KW-1185">Reference proteome</keyword>
<comment type="cofactor">
    <cofactor evidence="7">
        <name>heme</name>
        <dbReference type="ChEBI" id="CHEBI:30413"/>
    </cofactor>
</comment>
<keyword evidence="4" id="KW-0560">Oxidoreductase</keyword>
<dbReference type="InterPro" id="IPR050196">
    <property type="entry name" value="Cytochrome_P450_Monoox"/>
</dbReference>
<dbReference type="PANTHER" id="PTHR24291:SF50">
    <property type="entry name" value="BIFUNCTIONAL ALBAFLAVENONE MONOOXYGENASE_TERPENE SYNTHASE"/>
    <property type="match status" value="1"/>
</dbReference>
<proteinExistence type="inferred from homology"/>
<reference evidence="9 10" key="1">
    <citation type="journal article" date="2020" name="G3 (Bethesda)">
        <title>Improved Reference Genome for Cyclotella cryptica CCMP332, a Model for Cell Wall Morphogenesis, Salinity Adaptation, and Lipid Production in Diatoms (Bacillariophyta).</title>
        <authorList>
            <person name="Roberts W.R."/>
            <person name="Downey K.M."/>
            <person name="Ruck E.C."/>
            <person name="Traller J.C."/>
            <person name="Alverson A.J."/>
        </authorList>
    </citation>
    <scope>NUCLEOTIDE SEQUENCE [LARGE SCALE GENOMIC DNA]</scope>
    <source>
        <strain evidence="9 10">CCMP332</strain>
    </source>
</reference>
<dbReference type="Pfam" id="PF00067">
    <property type="entry name" value="p450"/>
    <property type="match status" value="2"/>
</dbReference>
<dbReference type="GO" id="GO:0004497">
    <property type="term" value="F:monooxygenase activity"/>
    <property type="evidence" value="ECO:0007669"/>
    <property type="project" value="UniProtKB-KW"/>
</dbReference>
<keyword evidence="5 7" id="KW-0408">Iron</keyword>
<evidence type="ECO:0000256" key="4">
    <source>
        <dbReference type="ARBA" id="ARBA00023002"/>
    </source>
</evidence>
<dbReference type="Gene3D" id="1.10.630.10">
    <property type="entry name" value="Cytochrome P450"/>
    <property type="match status" value="1"/>
</dbReference>
<protein>
    <recommendedName>
        <fullName evidence="11">Cytochrome P450</fullName>
    </recommendedName>
</protein>
<gene>
    <name evidence="9" type="ORF">HJC23_012301</name>
</gene>
<dbReference type="Proteomes" id="UP001516023">
    <property type="component" value="Unassembled WGS sequence"/>
</dbReference>
<organism evidence="9 10">
    <name type="scientific">Cyclotella cryptica</name>
    <dbReference type="NCBI Taxonomy" id="29204"/>
    <lineage>
        <taxon>Eukaryota</taxon>
        <taxon>Sar</taxon>
        <taxon>Stramenopiles</taxon>
        <taxon>Ochrophyta</taxon>
        <taxon>Bacillariophyta</taxon>
        <taxon>Coscinodiscophyceae</taxon>
        <taxon>Thalassiosirophycidae</taxon>
        <taxon>Stephanodiscales</taxon>
        <taxon>Stephanodiscaceae</taxon>
        <taxon>Cyclotella</taxon>
    </lineage>
</organism>
<comment type="similarity">
    <text evidence="1">Belongs to the cytochrome P450 family.</text>
</comment>
<dbReference type="EMBL" id="JABMIG020000152">
    <property type="protein sequence ID" value="KAL3788745.1"/>
    <property type="molecule type" value="Genomic_DNA"/>
</dbReference>
<dbReference type="InterPro" id="IPR002401">
    <property type="entry name" value="Cyt_P450_E_grp-I"/>
</dbReference>
<keyword evidence="2 7" id="KW-0349">Heme</keyword>
<evidence type="ECO:0000256" key="5">
    <source>
        <dbReference type="ARBA" id="ARBA00023004"/>
    </source>
</evidence>
<keyword evidence="3 7" id="KW-0479">Metal-binding</keyword>
<dbReference type="AlphaFoldDB" id="A0ABD3PRA7"/>
<evidence type="ECO:0000313" key="10">
    <source>
        <dbReference type="Proteomes" id="UP001516023"/>
    </source>
</evidence>
<accession>A0ABD3PRA7</accession>
<dbReference type="InterPro" id="IPR036396">
    <property type="entry name" value="Cyt_P450_sf"/>
</dbReference>
<keyword evidence="6" id="KW-0503">Monooxygenase</keyword>
<evidence type="ECO:0000313" key="9">
    <source>
        <dbReference type="EMBL" id="KAL3788745.1"/>
    </source>
</evidence>
<dbReference type="PRINTS" id="PR00463">
    <property type="entry name" value="EP450I"/>
</dbReference>
<evidence type="ECO:0000256" key="8">
    <source>
        <dbReference type="SAM" id="MobiDB-lite"/>
    </source>
</evidence>
<dbReference type="PRINTS" id="PR00385">
    <property type="entry name" value="P450"/>
</dbReference>
<evidence type="ECO:0000256" key="7">
    <source>
        <dbReference type="PIRSR" id="PIRSR602401-1"/>
    </source>
</evidence>
<feature type="binding site" description="axial binding residue" evidence="7">
    <location>
        <position position="667"/>
    </location>
    <ligand>
        <name>heme</name>
        <dbReference type="ChEBI" id="CHEBI:30413"/>
    </ligand>
    <ligandPart>
        <name>Fe</name>
        <dbReference type="ChEBI" id="CHEBI:18248"/>
    </ligandPart>
</feature>
<dbReference type="PANTHER" id="PTHR24291">
    <property type="entry name" value="CYTOCHROME P450 FAMILY 4"/>
    <property type="match status" value="1"/>
</dbReference>
<dbReference type="InterPro" id="IPR001128">
    <property type="entry name" value="Cyt_P450"/>
</dbReference>
<evidence type="ECO:0000256" key="1">
    <source>
        <dbReference type="ARBA" id="ARBA00010617"/>
    </source>
</evidence>
<evidence type="ECO:0000256" key="2">
    <source>
        <dbReference type="ARBA" id="ARBA00022617"/>
    </source>
</evidence>
<dbReference type="GO" id="GO:0046872">
    <property type="term" value="F:metal ion binding"/>
    <property type="evidence" value="ECO:0007669"/>
    <property type="project" value="UniProtKB-KW"/>
</dbReference>
<sequence>MSNGTSLLHSCAAHETNSVHPIDGAFPEFLLAVLLALVSLAASVWLQRWWTKCALEEQLPTVLWTPRFVNYDPREEDGVDADQRHPKKQKMGSGSITNILPKMERLGGPYGMYATVYGVSTKVVHVGHPVPARAILAGNPASAATFAESGMEIKLGERRTNVVYHAVKGAMLWVRTPFLRLFSSPLSATNGRNKGASSRNGLTRRSSSLLAQTTGSTKNPAYDHFKNFSGEGVFTANGMDWKSKRASVLHCLVGQLNDAKLEVEVNRAADALLEGELNMIMQLASDEEGGAVRDVVPMLQRCTIGLIYRIITHDVASFAPCRDGEANGESNRIIDTTRGIATTSSPRSSATSLAAMDTSLAEKSTELNYKHHQTNIHHEKKHHNQTIESLLPNYLRSVTKIRMIILAQSRSIWYLLPRWMYRLFSPMYREEERTMGPIREFAQLACQNAREGSPLELLSKRASHSTKEGSDGERGVSQDLLDEAITLLFAGQDTSAATLSWTLHLLSLDPRRQEKLAQEVRSVLGDSDIDFTRDSDFVSKSMIAQMPYLDAVIKESMRLYPVAPFVVRKLTSDITIPPEVNIGNQNRMNGATTVTTAAGAKSSGATTLSSSTFACIWIYALHRNPKLWHSPDEFVPERWIDPELRKKDNGQEEPGAYIPFAMGPRNCLGRPLAQVVLRLLLARIIRKYIVVDPRYETLEARLDKNDVVDTKCLRKDMQAGFTVLPSNGLMLRFVERLDDV</sequence>
<evidence type="ECO:0000256" key="3">
    <source>
        <dbReference type="ARBA" id="ARBA00022723"/>
    </source>
</evidence>
<feature type="region of interest" description="Disordered" evidence="8">
    <location>
        <begin position="75"/>
        <end position="94"/>
    </location>
</feature>
<evidence type="ECO:0008006" key="11">
    <source>
        <dbReference type="Google" id="ProtNLM"/>
    </source>
</evidence>
<name>A0ABD3PRA7_9STRA</name>